<accession>A0A1R3L360</accession>
<proteinExistence type="predicted"/>
<evidence type="ECO:0000313" key="1">
    <source>
        <dbReference type="EMBL" id="OMP13782.1"/>
    </source>
</evidence>
<protein>
    <submittedName>
        <fullName evidence="1">Uncharacterized protein</fullName>
    </submittedName>
</protein>
<comment type="caution">
    <text evidence="1">The sequence shown here is derived from an EMBL/GenBank/DDBJ whole genome shotgun (WGS) entry which is preliminary data.</text>
</comment>
<reference evidence="2" key="1">
    <citation type="submission" date="2013-09" db="EMBL/GenBank/DDBJ databases">
        <title>Corchorus olitorius genome sequencing.</title>
        <authorList>
            <person name="Alam M."/>
            <person name="Haque M.S."/>
            <person name="Islam M.S."/>
            <person name="Emdad E.M."/>
            <person name="Islam M.M."/>
            <person name="Ahmed B."/>
            <person name="Halim A."/>
            <person name="Hossen Q.M.M."/>
            <person name="Hossain M.Z."/>
            <person name="Ahmed R."/>
            <person name="Khan M.M."/>
            <person name="Islam R."/>
            <person name="Rashid M.M."/>
            <person name="Khan S.A."/>
            <person name="Rahman M.S."/>
            <person name="Alam M."/>
            <person name="Yahiya A.S."/>
            <person name="Khan M.S."/>
            <person name="Azam M.S."/>
            <person name="Haque T."/>
            <person name="Lashkar M.Z.H."/>
            <person name="Akhand A.I."/>
            <person name="Morshed G."/>
            <person name="Roy S."/>
            <person name="Uddin K.S."/>
            <person name="Rabeya T."/>
            <person name="Hossain A.S."/>
            <person name="Chowdhury A."/>
            <person name="Snigdha A.R."/>
            <person name="Mortoza M.S."/>
            <person name="Matin S.A."/>
            <person name="Hoque S.M.E."/>
            <person name="Islam M.K."/>
            <person name="Roy D.K."/>
            <person name="Haider R."/>
            <person name="Moosa M.M."/>
            <person name="Elias S.M."/>
            <person name="Hasan A.M."/>
            <person name="Jahan S."/>
            <person name="Shafiuddin M."/>
            <person name="Mahmood N."/>
            <person name="Shommy N.S."/>
        </authorList>
    </citation>
    <scope>NUCLEOTIDE SEQUENCE [LARGE SCALE GENOMIC DNA]</scope>
    <source>
        <strain evidence="2">cv. O-4</strain>
    </source>
</reference>
<organism evidence="1 2">
    <name type="scientific">Corchorus olitorius</name>
    <dbReference type="NCBI Taxonomy" id="93759"/>
    <lineage>
        <taxon>Eukaryota</taxon>
        <taxon>Viridiplantae</taxon>
        <taxon>Streptophyta</taxon>
        <taxon>Embryophyta</taxon>
        <taxon>Tracheophyta</taxon>
        <taxon>Spermatophyta</taxon>
        <taxon>Magnoliopsida</taxon>
        <taxon>eudicotyledons</taxon>
        <taxon>Gunneridae</taxon>
        <taxon>Pentapetalae</taxon>
        <taxon>rosids</taxon>
        <taxon>malvids</taxon>
        <taxon>Malvales</taxon>
        <taxon>Malvaceae</taxon>
        <taxon>Grewioideae</taxon>
        <taxon>Apeibeae</taxon>
        <taxon>Corchorus</taxon>
    </lineage>
</organism>
<name>A0A1R3L360_9ROSI</name>
<dbReference type="AlphaFoldDB" id="A0A1R3L360"/>
<dbReference type="Proteomes" id="UP000187203">
    <property type="component" value="Unassembled WGS sequence"/>
</dbReference>
<evidence type="ECO:0000313" key="2">
    <source>
        <dbReference type="Proteomes" id="UP000187203"/>
    </source>
</evidence>
<keyword evidence="2" id="KW-1185">Reference proteome</keyword>
<dbReference type="EMBL" id="AWUE01003299">
    <property type="protein sequence ID" value="OMP13782.1"/>
    <property type="molecule type" value="Genomic_DNA"/>
</dbReference>
<sequence length="228" mass="24955">MEVTGHYRVVPVRVVQRQDVAGGDGAAGARVLPVQIVEVVIAEVRTPVEVGEADVAQRTAPQVGQRHKVFHFEAVAVPLVLIGRAVVLPLVFGVDVQRQAHRQAGVDIGTQTHIPGALLLGVIAAHIVDIVVREIPLFERPEAQVGVGQLIDREARFDLHKQRGAVVPDTFCRAVAAEEYRGIDIAVEIKPVFFRRTLRIPDRYCGLSFSAAPAVKRSGERHNRTRCQ</sequence>
<gene>
    <name evidence="1" type="ORF">COLO4_00966</name>
</gene>